<accession>A0ABT2ZP51</accession>
<sequence length="224" mass="24406">MPMIVVGILAAIFVTPRQMSDLGTPAEQLQNYVTGPFLISLLAYMIATLWVAVAWHRYCLREEYPGAMMPAFHGDRMLGYLGWSILIMLVAILVSVVAGIVISAVGAITQSHALAALLWLGWFGTLLWFIQRISLVLPASAVNEQKSFRQSWEATRPLSGTILAVALIFALFSVLLGQVALPFYNASFVLGGLISAVTQWISTMLGLSILTTIYGICIEGRTID</sequence>
<protein>
    <submittedName>
        <fullName evidence="2">Uncharacterized protein</fullName>
    </submittedName>
</protein>
<comment type="caution">
    <text evidence="2">The sequence shown here is derived from an EMBL/GenBank/DDBJ whole genome shotgun (WGS) entry which is preliminary data.</text>
</comment>
<dbReference type="RefSeq" id="WP_263739718.1">
    <property type="nucleotide sequence ID" value="NZ_JAOWKZ010000002.1"/>
</dbReference>
<feature type="transmembrane region" description="Helical" evidence="1">
    <location>
        <begin position="35"/>
        <end position="56"/>
    </location>
</feature>
<keyword evidence="1" id="KW-0472">Membrane</keyword>
<evidence type="ECO:0000256" key="1">
    <source>
        <dbReference type="SAM" id="Phobius"/>
    </source>
</evidence>
<name>A0ABT2ZP51_9RHOB</name>
<dbReference type="Proteomes" id="UP001652564">
    <property type="component" value="Unassembled WGS sequence"/>
</dbReference>
<dbReference type="EMBL" id="JAOWKZ010000002">
    <property type="protein sequence ID" value="MCV2872536.1"/>
    <property type="molecule type" value="Genomic_DNA"/>
</dbReference>
<feature type="transmembrane region" description="Helical" evidence="1">
    <location>
        <begin position="193"/>
        <end position="217"/>
    </location>
</feature>
<feature type="transmembrane region" description="Helical" evidence="1">
    <location>
        <begin position="114"/>
        <end position="137"/>
    </location>
</feature>
<evidence type="ECO:0000313" key="3">
    <source>
        <dbReference type="Proteomes" id="UP001652564"/>
    </source>
</evidence>
<feature type="transmembrane region" description="Helical" evidence="1">
    <location>
        <begin position="158"/>
        <end position="181"/>
    </location>
</feature>
<organism evidence="2 3">
    <name type="scientific">Albidovulum litorale</name>
    <dbReference type="NCBI Taxonomy" id="2984134"/>
    <lineage>
        <taxon>Bacteria</taxon>
        <taxon>Pseudomonadati</taxon>
        <taxon>Pseudomonadota</taxon>
        <taxon>Alphaproteobacteria</taxon>
        <taxon>Rhodobacterales</taxon>
        <taxon>Paracoccaceae</taxon>
        <taxon>Albidovulum</taxon>
    </lineage>
</organism>
<keyword evidence="3" id="KW-1185">Reference proteome</keyword>
<proteinExistence type="predicted"/>
<gene>
    <name evidence="2" type="ORF">OEZ71_09520</name>
</gene>
<reference evidence="2 3" key="1">
    <citation type="submission" date="2022-10" db="EMBL/GenBank/DDBJ databases">
        <title>Defluviimonas sp. nov., isolated from ocean surface sediments.</title>
        <authorList>
            <person name="He W."/>
            <person name="Wang L."/>
            <person name="Zhang D.-F."/>
        </authorList>
    </citation>
    <scope>NUCLEOTIDE SEQUENCE [LARGE SCALE GENOMIC DNA]</scope>
    <source>
        <strain evidence="2 3">WL0050</strain>
    </source>
</reference>
<keyword evidence="1" id="KW-1133">Transmembrane helix</keyword>
<evidence type="ECO:0000313" key="2">
    <source>
        <dbReference type="EMBL" id="MCV2872536.1"/>
    </source>
</evidence>
<feature type="transmembrane region" description="Helical" evidence="1">
    <location>
        <begin position="77"/>
        <end position="108"/>
    </location>
</feature>
<keyword evidence="1" id="KW-0812">Transmembrane</keyword>